<organism evidence="1">
    <name type="scientific">mine drainage metagenome</name>
    <dbReference type="NCBI Taxonomy" id="410659"/>
    <lineage>
        <taxon>unclassified sequences</taxon>
        <taxon>metagenomes</taxon>
        <taxon>ecological metagenomes</taxon>
    </lineage>
</organism>
<accession>E6QTW2</accession>
<dbReference type="EMBL" id="CABR01000101">
    <property type="protein sequence ID" value="CBI10684.1"/>
    <property type="molecule type" value="Genomic_DNA"/>
</dbReference>
<proteinExistence type="predicted"/>
<evidence type="ECO:0008006" key="2">
    <source>
        <dbReference type="Google" id="ProtNLM"/>
    </source>
</evidence>
<sequence length="108" mass="11575">MCALLAGFAHAALADDALHDPTLPPASLNAPADKNIDTATPIQIITINGPDRSAVVRGTTVKVGDRITEGRITGITDTGIWVKSGNRLSELKLFPDVNRQTPKHRIQR</sequence>
<evidence type="ECO:0000313" key="1">
    <source>
        <dbReference type="EMBL" id="CBI10684.1"/>
    </source>
</evidence>
<dbReference type="AlphaFoldDB" id="E6QTW2"/>
<gene>
    <name evidence="1" type="ORF">CARN7_1479</name>
</gene>
<reference evidence="1" key="1">
    <citation type="submission" date="2009-10" db="EMBL/GenBank/DDBJ databases">
        <title>Diversity of trophic interactions inside an arsenic-rich microbial ecosystem.</title>
        <authorList>
            <person name="Bertin P.N."/>
            <person name="Heinrich-Salmeron A."/>
            <person name="Pelletier E."/>
            <person name="Goulhen-Chollet F."/>
            <person name="Arsene-Ploetze F."/>
            <person name="Gallien S."/>
            <person name="Calteau A."/>
            <person name="Vallenet D."/>
            <person name="Casiot C."/>
            <person name="Chane-Woon-Ming B."/>
            <person name="Giloteaux L."/>
            <person name="Barakat M."/>
            <person name="Bonnefoy V."/>
            <person name="Bruneel O."/>
            <person name="Chandler M."/>
            <person name="Cleiss J."/>
            <person name="Duran R."/>
            <person name="Elbaz-Poulichet F."/>
            <person name="Fonknechten N."/>
            <person name="Lauga B."/>
            <person name="Mornico D."/>
            <person name="Ortet P."/>
            <person name="Schaeffer C."/>
            <person name="Siguier P."/>
            <person name="Alexander Thil Smith A."/>
            <person name="Van Dorsselaer A."/>
            <person name="Weissenbach J."/>
            <person name="Medigue C."/>
            <person name="Le Paslier D."/>
        </authorList>
    </citation>
    <scope>NUCLEOTIDE SEQUENCE</scope>
</reference>
<name>E6QTW2_9ZZZZ</name>
<protein>
    <recommendedName>
        <fullName evidence="2">MSHA biogenesis protein MshK</fullName>
    </recommendedName>
</protein>
<comment type="caution">
    <text evidence="1">The sequence shown here is derived from an EMBL/GenBank/DDBJ whole genome shotgun (WGS) entry which is preliminary data.</text>
</comment>